<evidence type="ECO:0000259" key="7">
    <source>
        <dbReference type="PROSITE" id="PS50850"/>
    </source>
</evidence>
<feature type="transmembrane region" description="Helical" evidence="6">
    <location>
        <begin position="422"/>
        <end position="442"/>
    </location>
</feature>
<dbReference type="InterPro" id="IPR036259">
    <property type="entry name" value="MFS_trans_sf"/>
</dbReference>
<feature type="compositionally biased region" description="Low complexity" evidence="5">
    <location>
        <begin position="479"/>
        <end position="489"/>
    </location>
</feature>
<keyword evidence="2 6" id="KW-0812">Transmembrane</keyword>
<reference evidence="9" key="1">
    <citation type="journal article" date="2019" name="Int. J. Syst. Evol. Microbiol.">
        <title>The Global Catalogue of Microorganisms (GCM) 10K type strain sequencing project: providing services to taxonomists for standard genome sequencing and annotation.</title>
        <authorList>
            <consortium name="The Broad Institute Genomics Platform"/>
            <consortium name="The Broad Institute Genome Sequencing Center for Infectious Disease"/>
            <person name="Wu L."/>
            <person name="Ma J."/>
        </authorList>
    </citation>
    <scope>NUCLEOTIDE SEQUENCE [LARGE SCALE GENOMIC DNA]</scope>
    <source>
        <strain evidence="9">JCM 13850</strain>
    </source>
</reference>
<feature type="transmembrane region" description="Helical" evidence="6">
    <location>
        <begin position="343"/>
        <end position="366"/>
    </location>
</feature>
<dbReference type="EMBL" id="BAAAMR010000041">
    <property type="protein sequence ID" value="GAA2145466.1"/>
    <property type="molecule type" value="Genomic_DNA"/>
</dbReference>
<comment type="subcellular location">
    <subcellularLocation>
        <location evidence="1">Cell membrane</location>
        <topology evidence="1">Multi-pass membrane protein</topology>
    </subcellularLocation>
</comment>
<feature type="domain" description="Major facilitator superfamily (MFS) profile" evidence="7">
    <location>
        <begin position="22"/>
        <end position="478"/>
    </location>
</feature>
<feature type="transmembrane region" description="Helical" evidence="6">
    <location>
        <begin position="147"/>
        <end position="169"/>
    </location>
</feature>
<dbReference type="InterPro" id="IPR020846">
    <property type="entry name" value="MFS_dom"/>
</dbReference>
<feature type="region of interest" description="Disordered" evidence="5">
    <location>
        <begin position="479"/>
        <end position="498"/>
    </location>
</feature>
<evidence type="ECO:0000256" key="6">
    <source>
        <dbReference type="SAM" id="Phobius"/>
    </source>
</evidence>
<dbReference type="SUPFAM" id="SSF103473">
    <property type="entry name" value="MFS general substrate transporter"/>
    <property type="match status" value="1"/>
</dbReference>
<feature type="transmembrane region" description="Helical" evidence="6">
    <location>
        <begin position="56"/>
        <end position="76"/>
    </location>
</feature>
<evidence type="ECO:0000256" key="2">
    <source>
        <dbReference type="ARBA" id="ARBA00022692"/>
    </source>
</evidence>
<organism evidence="8 9">
    <name type="scientific">Actinomadura napierensis</name>
    <dbReference type="NCBI Taxonomy" id="267854"/>
    <lineage>
        <taxon>Bacteria</taxon>
        <taxon>Bacillati</taxon>
        <taxon>Actinomycetota</taxon>
        <taxon>Actinomycetes</taxon>
        <taxon>Streptosporangiales</taxon>
        <taxon>Thermomonosporaceae</taxon>
        <taxon>Actinomadura</taxon>
    </lineage>
</organism>
<accession>A0ABP5LGF9</accession>
<dbReference type="PANTHER" id="PTHR42718">
    <property type="entry name" value="MAJOR FACILITATOR SUPERFAMILY MULTIDRUG TRANSPORTER MFSC"/>
    <property type="match status" value="1"/>
</dbReference>
<dbReference type="Pfam" id="PF07690">
    <property type="entry name" value="MFS_1"/>
    <property type="match status" value="1"/>
</dbReference>
<evidence type="ECO:0000313" key="8">
    <source>
        <dbReference type="EMBL" id="GAA2145466.1"/>
    </source>
</evidence>
<keyword evidence="9" id="KW-1185">Reference proteome</keyword>
<feature type="transmembrane region" description="Helical" evidence="6">
    <location>
        <begin position="454"/>
        <end position="474"/>
    </location>
</feature>
<proteinExistence type="predicted"/>
<feature type="transmembrane region" description="Helical" evidence="6">
    <location>
        <begin position="113"/>
        <end position="135"/>
    </location>
</feature>
<comment type="caution">
    <text evidence="8">The sequence shown here is derived from an EMBL/GenBank/DDBJ whole genome shotgun (WGS) entry which is preliminary data.</text>
</comment>
<feature type="transmembrane region" description="Helical" evidence="6">
    <location>
        <begin position="238"/>
        <end position="259"/>
    </location>
</feature>
<dbReference type="PANTHER" id="PTHR42718:SF39">
    <property type="entry name" value="ACTINORHODIN TRANSPORTER-RELATED"/>
    <property type="match status" value="1"/>
</dbReference>
<feature type="transmembrane region" description="Helical" evidence="6">
    <location>
        <begin position="378"/>
        <end position="401"/>
    </location>
</feature>
<protein>
    <submittedName>
        <fullName evidence="8">MFS transporter</fullName>
    </submittedName>
</protein>
<evidence type="ECO:0000256" key="3">
    <source>
        <dbReference type="ARBA" id="ARBA00022989"/>
    </source>
</evidence>
<dbReference type="PROSITE" id="PS50850">
    <property type="entry name" value="MFS"/>
    <property type="match status" value="1"/>
</dbReference>
<sequence>MWHGRRATTVDRMASAKHGRLVLPVILSATFMVSFDYMVVNVATPSLQRDLHAGPIALELVIAGYAFTYASGMVTGGRLGDLFGHRRLFLFGMAAFTAASLLCGLAQSPGQLVAARLLQGLTGAAMVPQVLALITSAFPAEERPRAMAWYGVVLGGGGIAGQVGGGLLLQADLFGLGWRTIFLVNVPVGAAALVLAARSLPGTRSGRRPRLDPAGAAGISGALALALVPLALGREQGWPAWTWISLAASVPVMAATLLWERRLARTGGEPLLDLGLFRARSFDLGLAINVAFLASFGSMNVVLTMLLQGGLRLTPLEAGLEFGPMALLTMVASLFGRPLVARFGAGVLVCGTVVTALGVLALAAQLHVLGGDVTAAGLLVPLGLVGLGGGLTLPSVIGAVMSGIRPAEAGAASGVLSTAQQFSGATGVAVLGAIFFGALGAHPGRAAFASAAETAIWADFGLTLVTVVLALLFLRPAAPAADPAPSAPAREPILDKRV</sequence>
<keyword evidence="4 6" id="KW-0472">Membrane</keyword>
<feature type="transmembrane region" description="Helical" evidence="6">
    <location>
        <begin position="286"/>
        <end position="306"/>
    </location>
</feature>
<gene>
    <name evidence="8" type="ORF">GCM10009727_45990</name>
</gene>
<feature type="transmembrane region" description="Helical" evidence="6">
    <location>
        <begin position="213"/>
        <end position="232"/>
    </location>
</feature>
<evidence type="ECO:0000256" key="4">
    <source>
        <dbReference type="ARBA" id="ARBA00023136"/>
    </source>
</evidence>
<evidence type="ECO:0000256" key="5">
    <source>
        <dbReference type="SAM" id="MobiDB-lite"/>
    </source>
</evidence>
<feature type="transmembrane region" description="Helical" evidence="6">
    <location>
        <begin position="88"/>
        <end position="107"/>
    </location>
</feature>
<dbReference type="Gene3D" id="1.20.1720.10">
    <property type="entry name" value="Multidrug resistance protein D"/>
    <property type="match status" value="2"/>
</dbReference>
<dbReference type="Proteomes" id="UP001501020">
    <property type="component" value="Unassembled WGS sequence"/>
</dbReference>
<feature type="transmembrane region" description="Helical" evidence="6">
    <location>
        <begin position="21"/>
        <end position="44"/>
    </location>
</feature>
<name>A0ABP5LGF9_9ACTN</name>
<evidence type="ECO:0000313" key="9">
    <source>
        <dbReference type="Proteomes" id="UP001501020"/>
    </source>
</evidence>
<dbReference type="CDD" id="cd17321">
    <property type="entry name" value="MFS_MMR_MDR_like"/>
    <property type="match status" value="1"/>
</dbReference>
<feature type="transmembrane region" description="Helical" evidence="6">
    <location>
        <begin position="181"/>
        <end position="201"/>
    </location>
</feature>
<dbReference type="InterPro" id="IPR011701">
    <property type="entry name" value="MFS"/>
</dbReference>
<feature type="transmembrane region" description="Helical" evidence="6">
    <location>
        <begin position="318"/>
        <end position="336"/>
    </location>
</feature>
<evidence type="ECO:0000256" key="1">
    <source>
        <dbReference type="ARBA" id="ARBA00004651"/>
    </source>
</evidence>
<keyword evidence="3 6" id="KW-1133">Transmembrane helix</keyword>